<dbReference type="SUPFAM" id="SSF75217">
    <property type="entry name" value="alpha/beta knot"/>
    <property type="match status" value="1"/>
</dbReference>
<dbReference type="InterPro" id="IPR029026">
    <property type="entry name" value="tRNA_m1G_MTases_N"/>
</dbReference>
<keyword evidence="1 4" id="KW-0489">Methyltransferase</keyword>
<dbReference type="GO" id="GO:0032259">
    <property type="term" value="P:methylation"/>
    <property type="evidence" value="ECO:0007669"/>
    <property type="project" value="UniProtKB-KW"/>
</dbReference>
<reference evidence="4" key="1">
    <citation type="submission" date="2014-11" db="EMBL/GenBank/DDBJ databases">
        <authorList>
            <person name="Zhu J."/>
            <person name="Qi W."/>
            <person name="Song R."/>
        </authorList>
    </citation>
    <scope>NUCLEOTIDE SEQUENCE</scope>
</reference>
<dbReference type="GO" id="GO:0008173">
    <property type="term" value="F:RNA methyltransferase activity"/>
    <property type="evidence" value="ECO:0007669"/>
    <property type="project" value="InterPro"/>
</dbReference>
<dbReference type="GO" id="GO:0003723">
    <property type="term" value="F:RNA binding"/>
    <property type="evidence" value="ECO:0007669"/>
    <property type="project" value="InterPro"/>
</dbReference>
<dbReference type="InterPro" id="IPR004441">
    <property type="entry name" value="rRNA_MeTrfase_TrmH"/>
</dbReference>
<evidence type="ECO:0000259" key="3">
    <source>
        <dbReference type="Pfam" id="PF00588"/>
    </source>
</evidence>
<reference evidence="4" key="2">
    <citation type="journal article" date="2015" name="ISME J.">
        <title>A new class of marine Euryarchaeota group II from the Mediterranean deep chlorophyll maximum.</title>
        <authorList>
            <person name="Martin-Cuadrado A.B."/>
            <person name="Garcia-Heredia I."/>
            <person name="Molto A.G."/>
            <person name="Lopez-Ubeda R."/>
            <person name="Kimes N."/>
            <person name="Lopez-Garcia P."/>
            <person name="Moreira D."/>
            <person name="Rodriguez-Valera F."/>
        </authorList>
    </citation>
    <scope>NUCLEOTIDE SEQUENCE</scope>
</reference>
<accession>A0A1B1TEJ5</accession>
<name>A0A1B1TEJ5_9ARCH</name>
<dbReference type="GO" id="GO:0006396">
    <property type="term" value="P:RNA processing"/>
    <property type="evidence" value="ECO:0007669"/>
    <property type="project" value="InterPro"/>
</dbReference>
<protein>
    <submittedName>
        <fullName evidence="4">RNA methyltransferase (RlmB)</fullName>
    </submittedName>
</protein>
<proteinExistence type="predicted"/>
<evidence type="ECO:0000256" key="2">
    <source>
        <dbReference type="ARBA" id="ARBA00022679"/>
    </source>
</evidence>
<dbReference type="PANTHER" id="PTHR46429">
    <property type="entry name" value="23S RRNA (GUANOSINE-2'-O-)-METHYLTRANSFERASE RLMB"/>
    <property type="match status" value="1"/>
</dbReference>
<dbReference type="AlphaFoldDB" id="A0A1B1TEJ5"/>
<sequence>MSMQRCGEVEVLSSIEQGEDVNLILIKRGAQSTVISEIIVHAEKSRIKIIYGSENDLWRMSRSNSEGVPNILCLVGRNPDSSLEEVLSKGGLIWLLAGASYPVNIGFCIRTAEVSGSDAVIIDASLNNQERSAAKRASMKAHRFLPVFWTSGLESILMAKDYGFKIISVEDVGESAPWDIDMTGNIVLVVGGERNGIPEQILEQSDDIIRIPMSGFVPSFNLQAPLSYVAIEAQRQRS</sequence>
<keyword evidence="2 4" id="KW-0808">Transferase</keyword>
<evidence type="ECO:0000313" key="4">
    <source>
        <dbReference type="EMBL" id="ANV80710.1"/>
    </source>
</evidence>
<dbReference type="EMBL" id="KP211903">
    <property type="protein sequence ID" value="ANV80710.1"/>
    <property type="molecule type" value="Genomic_DNA"/>
</dbReference>
<evidence type="ECO:0000256" key="1">
    <source>
        <dbReference type="ARBA" id="ARBA00022603"/>
    </source>
</evidence>
<dbReference type="InterPro" id="IPR029028">
    <property type="entry name" value="Alpha/beta_knot_MTases"/>
</dbReference>
<dbReference type="PANTHER" id="PTHR46429:SF1">
    <property type="entry name" value="23S RRNA (GUANOSINE-2'-O-)-METHYLTRANSFERASE RLMB"/>
    <property type="match status" value="1"/>
</dbReference>
<dbReference type="Pfam" id="PF00588">
    <property type="entry name" value="SpoU_methylase"/>
    <property type="match status" value="1"/>
</dbReference>
<organism evidence="4">
    <name type="scientific">uncultured Poseidoniia archaeon</name>
    <dbReference type="NCBI Taxonomy" id="1697135"/>
    <lineage>
        <taxon>Archaea</taxon>
        <taxon>Methanobacteriati</taxon>
        <taxon>Thermoplasmatota</taxon>
        <taxon>Candidatus Poseidoniia</taxon>
        <taxon>environmental samples</taxon>
    </lineage>
</organism>
<dbReference type="InterPro" id="IPR001537">
    <property type="entry name" value="SpoU_MeTrfase"/>
</dbReference>
<dbReference type="Gene3D" id="3.40.1280.10">
    <property type="match status" value="1"/>
</dbReference>
<dbReference type="GO" id="GO:0005829">
    <property type="term" value="C:cytosol"/>
    <property type="evidence" value="ECO:0007669"/>
    <property type="project" value="TreeGrafter"/>
</dbReference>
<feature type="domain" description="tRNA/rRNA methyltransferase SpoU type" evidence="3">
    <location>
        <begin position="95"/>
        <end position="223"/>
    </location>
</feature>